<protein>
    <recommendedName>
        <fullName evidence="1">YdhG-like domain-containing protein</fullName>
    </recommendedName>
</protein>
<proteinExistence type="predicted"/>
<organism evidence="2 3">
    <name type="scientific">Flavobacterium crassostreae</name>
    <dbReference type="NCBI Taxonomy" id="1763534"/>
    <lineage>
        <taxon>Bacteria</taxon>
        <taxon>Pseudomonadati</taxon>
        <taxon>Bacteroidota</taxon>
        <taxon>Flavobacteriia</taxon>
        <taxon>Flavobacteriales</taxon>
        <taxon>Flavobacteriaceae</taxon>
        <taxon>Flavobacterium</taxon>
    </lineage>
</organism>
<dbReference type="Pfam" id="PF08818">
    <property type="entry name" value="DUF1801"/>
    <property type="match status" value="1"/>
</dbReference>
<evidence type="ECO:0000313" key="2">
    <source>
        <dbReference type="EMBL" id="OCB78774.1"/>
    </source>
</evidence>
<keyword evidence="3" id="KW-1185">Reference proteome</keyword>
<dbReference type="InterPro" id="IPR014922">
    <property type="entry name" value="YdhG-like"/>
</dbReference>
<dbReference type="Proteomes" id="UP000093510">
    <property type="component" value="Unassembled WGS sequence"/>
</dbReference>
<dbReference type="AlphaFoldDB" id="A0A1B9E9Y7"/>
<reference evidence="2 3" key="1">
    <citation type="submission" date="2016-03" db="EMBL/GenBank/DDBJ databases">
        <authorList>
            <person name="Ploux O."/>
        </authorList>
    </citation>
    <scope>NUCLEOTIDE SEQUENCE [LARGE SCALE GENOMIC DNA]</scope>
    <source>
        <strain evidence="2 3">LPB0076</strain>
    </source>
</reference>
<gene>
    <name evidence="2" type="ORF">LPBF_01930</name>
</gene>
<dbReference type="EMBL" id="LVEP01000002">
    <property type="protein sequence ID" value="OCB78774.1"/>
    <property type="molecule type" value="Genomic_DNA"/>
</dbReference>
<evidence type="ECO:0000313" key="3">
    <source>
        <dbReference type="Proteomes" id="UP000093510"/>
    </source>
</evidence>
<comment type="caution">
    <text evidence="2">The sequence shown here is derived from an EMBL/GenBank/DDBJ whole genome shotgun (WGS) entry which is preliminary data.</text>
</comment>
<sequence>MTLNTHPKVAAVFASYPDTIREKMCFLRDLIIETATETPKITTLEETLKWGEPSFITKQGSTLRMDWKKHSPDQYALYFQCNSSLVTTFRMVFGQQFKYQGERAILFSVDQKIPVNEVKKCIQAALLYHQVKHLKFLGIVD</sequence>
<evidence type="ECO:0000259" key="1">
    <source>
        <dbReference type="Pfam" id="PF08818"/>
    </source>
</evidence>
<dbReference type="RefSeq" id="WP_066331743.1">
    <property type="nucleotide sequence ID" value="NZ_CP017688.1"/>
</dbReference>
<accession>A0A1B9E9Y7</accession>
<feature type="domain" description="YdhG-like" evidence="1">
    <location>
        <begin position="21"/>
        <end position="126"/>
    </location>
</feature>
<dbReference type="Gene3D" id="3.90.1150.200">
    <property type="match status" value="1"/>
</dbReference>
<name>A0A1B9E9Y7_9FLAO</name>
<dbReference type="OrthoDB" id="328972at2"/>
<dbReference type="SUPFAM" id="SSF159888">
    <property type="entry name" value="YdhG-like"/>
    <property type="match status" value="1"/>
</dbReference>